<evidence type="ECO:0000256" key="3">
    <source>
        <dbReference type="ARBA" id="ARBA00022695"/>
    </source>
</evidence>
<keyword evidence="3 8" id="KW-0548">Nucleotidyltransferase</keyword>
<keyword evidence="4 8" id="KW-0479">Metal-binding</keyword>
<gene>
    <name evidence="8" type="primary">ydiU</name>
    <name evidence="8" type="synonym">selO</name>
    <name evidence="9" type="ORF">SAMN05444377_10535</name>
</gene>
<dbReference type="EC" id="2.7.7.108" evidence="8"/>
<feature type="binding site" evidence="8">
    <location>
        <position position="307"/>
    </location>
    <ligand>
        <name>Mg(2+)</name>
        <dbReference type="ChEBI" id="CHEBI:18420"/>
    </ligand>
</feature>
<dbReference type="GO" id="GO:0030145">
    <property type="term" value="F:manganese ion binding"/>
    <property type="evidence" value="ECO:0007669"/>
    <property type="project" value="UniProtKB-UniRule"/>
</dbReference>
<comment type="catalytic activity">
    <reaction evidence="8">
        <text>L-tyrosyl-[protein] + UTP = O-(5'-uridylyl)-L-tyrosyl-[protein] + diphosphate</text>
        <dbReference type="Rhea" id="RHEA:83887"/>
        <dbReference type="Rhea" id="RHEA-COMP:10136"/>
        <dbReference type="Rhea" id="RHEA-COMP:20238"/>
        <dbReference type="ChEBI" id="CHEBI:33019"/>
        <dbReference type="ChEBI" id="CHEBI:46398"/>
        <dbReference type="ChEBI" id="CHEBI:46858"/>
        <dbReference type="ChEBI" id="CHEBI:90602"/>
    </reaction>
</comment>
<dbReference type="EMBL" id="FQVQ01000005">
    <property type="protein sequence ID" value="SHF21827.1"/>
    <property type="molecule type" value="Genomic_DNA"/>
</dbReference>
<comment type="catalytic activity">
    <reaction evidence="8">
        <text>L-threonyl-[protein] + ATP = 3-O-(5'-adenylyl)-L-threonyl-[protein] + diphosphate</text>
        <dbReference type="Rhea" id="RHEA:54292"/>
        <dbReference type="Rhea" id="RHEA-COMP:11060"/>
        <dbReference type="Rhea" id="RHEA-COMP:13847"/>
        <dbReference type="ChEBI" id="CHEBI:30013"/>
        <dbReference type="ChEBI" id="CHEBI:30616"/>
        <dbReference type="ChEBI" id="CHEBI:33019"/>
        <dbReference type="ChEBI" id="CHEBI:138113"/>
        <dbReference type="EC" id="2.7.7.108"/>
    </reaction>
</comment>
<name>A0A1M4ZVI7_9FLAO</name>
<organism evidence="9 10">
    <name type="scientific">Flavobacterium fontis</name>
    <dbReference type="NCBI Taxonomy" id="1124188"/>
    <lineage>
        <taxon>Bacteria</taxon>
        <taxon>Pseudomonadati</taxon>
        <taxon>Bacteroidota</taxon>
        <taxon>Flavobacteriia</taxon>
        <taxon>Flavobacteriales</taxon>
        <taxon>Flavobacteriaceae</taxon>
        <taxon>Flavobacterium</taxon>
    </lineage>
</organism>
<dbReference type="NCBIfam" id="NF000658">
    <property type="entry name" value="PRK00029.1"/>
    <property type="match status" value="1"/>
</dbReference>
<evidence type="ECO:0000256" key="2">
    <source>
        <dbReference type="ARBA" id="ARBA00022679"/>
    </source>
</evidence>
<feature type="binding site" evidence="8">
    <location>
        <position position="162"/>
    </location>
    <ligand>
        <name>ATP</name>
        <dbReference type="ChEBI" id="CHEBI:30616"/>
    </ligand>
</feature>
<dbReference type="PANTHER" id="PTHR32057">
    <property type="entry name" value="PROTEIN ADENYLYLTRANSFERASE SELO, MITOCHONDRIAL"/>
    <property type="match status" value="1"/>
</dbReference>
<dbReference type="STRING" id="1124188.SAMN05444377_10535"/>
<keyword evidence="6 8" id="KW-0067">ATP-binding</keyword>
<keyword evidence="2 8" id="KW-0808">Transferase</keyword>
<dbReference type="AlphaFoldDB" id="A0A1M4ZVI7"/>
<comment type="catalytic activity">
    <reaction evidence="8">
        <text>L-histidyl-[protein] + UTP = N(tele)-(5'-uridylyl)-L-histidyl-[protein] + diphosphate</text>
        <dbReference type="Rhea" id="RHEA:83891"/>
        <dbReference type="Rhea" id="RHEA-COMP:9745"/>
        <dbReference type="Rhea" id="RHEA-COMP:20239"/>
        <dbReference type="ChEBI" id="CHEBI:29979"/>
        <dbReference type="ChEBI" id="CHEBI:33019"/>
        <dbReference type="ChEBI" id="CHEBI:46398"/>
        <dbReference type="ChEBI" id="CHEBI:233474"/>
    </reaction>
</comment>
<proteinExistence type="inferred from homology"/>
<feature type="binding site" evidence="8">
    <location>
        <position position="128"/>
    </location>
    <ligand>
        <name>ATP</name>
        <dbReference type="ChEBI" id="CHEBI:30616"/>
    </ligand>
</feature>
<accession>A0A1M4ZVI7</accession>
<dbReference type="GO" id="GO:0070733">
    <property type="term" value="F:AMPylase activity"/>
    <property type="evidence" value="ECO:0007669"/>
    <property type="project" value="UniProtKB-EC"/>
</dbReference>
<sequence>MIFCTFPKAQNLSIAASQQLKKPYLCSMKKLHFIPRFQEALTPDPETANFVRQVPLADFSFVTPRIPSKPYLIHAVTEVAERIGLEIEDTKSTDFLHYFSGKEVYPDTRPFAMNYAGHQFGNWAGQLGDGRAIVLGEVEHQNQVWTLQLKGAGKTPYSRRGDGLAVLRSSIREYLCAEAMHHLGVPTSRSLSLIGTGDEVLRDMLYDGNADYEKGAVVCRVAPTFIRFGSFEVHAARQEQEQLQQLADFVIREYHPEITREGPEKYTAFFKTVCEKTLQLMIEWQRVGFVHGVMNTDNMSVHGITIDYGPYGWLEDYNLNWTPNTTDSQHHRYAYGNQPDVALWNLIQLANALYPLIGAAEPLETVLNAYGRQFDEAFLQMNRSKLGLATVHESDEKVVRAFLTCLEKIETDYTIFFRLLGKIEKSDSPEVALTKIQEAFYTQSQCVGPVKTAWLDTFQLYLQRLAHESQTDAERAAAMNRVNPKYVLRNYMAQLAIDAANQDDFSLINELHELLKNPYDEQPEHEKWFTKRPEWARTKVGCSMLSCSS</sequence>
<comment type="catalytic activity">
    <reaction evidence="8">
        <text>L-seryl-[protein] + UTP = O-(5'-uridylyl)-L-seryl-[protein] + diphosphate</text>
        <dbReference type="Rhea" id="RHEA:64604"/>
        <dbReference type="Rhea" id="RHEA-COMP:9863"/>
        <dbReference type="Rhea" id="RHEA-COMP:16635"/>
        <dbReference type="ChEBI" id="CHEBI:29999"/>
        <dbReference type="ChEBI" id="CHEBI:33019"/>
        <dbReference type="ChEBI" id="CHEBI:46398"/>
        <dbReference type="ChEBI" id="CHEBI:156051"/>
    </reaction>
</comment>
<keyword evidence="10" id="KW-1185">Reference proteome</keyword>
<dbReference type="Proteomes" id="UP000184147">
    <property type="component" value="Unassembled WGS sequence"/>
</dbReference>
<evidence type="ECO:0000313" key="9">
    <source>
        <dbReference type="EMBL" id="SHF21827.1"/>
    </source>
</evidence>
<dbReference type="GO" id="GO:0000287">
    <property type="term" value="F:magnesium ion binding"/>
    <property type="evidence" value="ECO:0007669"/>
    <property type="project" value="UniProtKB-UniRule"/>
</dbReference>
<feature type="binding site" evidence="8">
    <location>
        <position position="150"/>
    </location>
    <ligand>
        <name>ATP</name>
        <dbReference type="ChEBI" id="CHEBI:30616"/>
    </ligand>
</feature>
<protein>
    <recommendedName>
        <fullName evidence="8">Protein nucleotidyltransferase YdiU</fullName>
        <ecNumber evidence="8">2.7.7.-</ecNumber>
    </recommendedName>
    <alternativeName>
        <fullName evidence="8">Protein adenylyltransferase YdiU</fullName>
        <ecNumber evidence="8">2.7.7.108</ecNumber>
    </alternativeName>
    <alternativeName>
        <fullName evidence="8">Protein uridylyltransferase YdiU</fullName>
        <ecNumber evidence="8">2.7.7.-</ecNumber>
    </alternativeName>
</protein>
<comment type="similarity">
    <text evidence="1 8">Belongs to the SELO family.</text>
</comment>
<keyword evidence="7 8" id="KW-0460">Magnesium</keyword>
<comment type="function">
    <text evidence="8">Nucleotidyltransferase involved in the post-translational modification of proteins. It can catalyze the addition of adenosine monophosphate (AMP) or uridine monophosphate (UMP) to a protein, resulting in modifications known as AMPylation and UMPylation.</text>
</comment>
<feature type="binding site" evidence="8">
    <location>
        <position position="227"/>
    </location>
    <ligand>
        <name>ATP</name>
        <dbReference type="ChEBI" id="CHEBI:30616"/>
    </ligand>
</feature>
<comment type="cofactor">
    <cofactor evidence="8">
        <name>Mg(2+)</name>
        <dbReference type="ChEBI" id="CHEBI:18420"/>
    </cofactor>
    <cofactor evidence="8">
        <name>Mn(2+)</name>
        <dbReference type="ChEBI" id="CHEBI:29035"/>
    </cofactor>
</comment>
<comment type="catalytic activity">
    <reaction evidence="8">
        <text>L-tyrosyl-[protein] + ATP = O-(5'-adenylyl)-L-tyrosyl-[protein] + diphosphate</text>
        <dbReference type="Rhea" id="RHEA:54288"/>
        <dbReference type="Rhea" id="RHEA-COMP:10136"/>
        <dbReference type="Rhea" id="RHEA-COMP:13846"/>
        <dbReference type="ChEBI" id="CHEBI:30616"/>
        <dbReference type="ChEBI" id="CHEBI:33019"/>
        <dbReference type="ChEBI" id="CHEBI:46858"/>
        <dbReference type="ChEBI" id="CHEBI:83624"/>
        <dbReference type="EC" id="2.7.7.108"/>
    </reaction>
</comment>
<feature type="binding site" evidence="8">
    <location>
        <position position="131"/>
    </location>
    <ligand>
        <name>ATP</name>
        <dbReference type="ChEBI" id="CHEBI:30616"/>
    </ligand>
</feature>
<evidence type="ECO:0000256" key="5">
    <source>
        <dbReference type="ARBA" id="ARBA00022741"/>
    </source>
</evidence>
<dbReference type="HAMAP" id="MF_00692">
    <property type="entry name" value="SelO"/>
    <property type="match status" value="1"/>
</dbReference>
<feature type="binding site" evidence="8">
    <location>
        <position position="298"/>
    </location>
    <ligand>
        <name>Mg(2+)</name>
        <dbReference type="ChEBI" id="CHEBI:18420"/>
    </ligand>
</feature>
<evidence type="ECO:0000256" key="8">
    <source>
        <dbReference type="HAMAP-Rule" id="MF_00692"/>
    </source>
</evidence>
<keyword evidence="5 8" id="KW-0547">Nucleotide-binding</keyword>
<feature type="binding site" evidence="8">
    <location>
        <position position="163"/>
    </location>
    <ligand>
        <name>ATP</name>
        <dbReference type="ChEBI" id="CHEBI:30616"/>
    </ligand>
</feature>
<evidence type="ECO:0000256" key="6">
    <source>
        <dbReference type="ARBA" id="ARBA00022840"/>
    </source>
</evidence>
<dbReference type="EC" id="2.7.7.-" evidence="8"/>
<dbReference type="InterPro" id="IPR003846">
    <property type="entry name" value="SelO"/>
</dbReference>
<evidence type="ECO:0000313" key="10">
    <source>
        <dbReference type="Proteomes" id="UP000184147"/>
    </source>
</evidence>
<keyword evidence="8" id="KW-0464">Manganese</keyword>
<dbReference type="GO" id="GO:0005524">
    <property type="term" value="F:ATP binding"/>
    <property type="evidence" value="ECO:0007669"/>
    <property type="project" value="UniProtKB-UniRule"/>
</dbReference>
<feature type="binding site" evidence="8">
    <location>
        <position position="307"/>
    </location>
    <ligand>
        <name>ATP</name>
        <dbReference type="ChEBI" id="CHEBI:30616"/>
    </ligand>
</feature>
<feature type="binding site" evidence="8">
    <location>
        <position position="220"/>
    </location>
    <ligand>
        <name>ATP</name>
        <dbReference type="ChEBI" id="CHEBI:30616"/>
    </ligand>
</feature>
<reference evidence="9 10" key="1">
    <citation type="submission" date="2016-11" db="EMBL/GenBank/DDBJ databases">
        <authorList>
            <person name="Jaros S."/>
            <person name="Januszkiewicz K."/>
            <person name="Wedrychowicz H."/>
        </authorList>
    </citation>
    <scope>NUCLEOTIDE SEQUENCE [LARGE SCALE GENOMIC DNA]</scope>
    <source>
        <strain evidence="9 10">DSM 25660</strain>
    </source>
</reference>
<dbReference type="Pfam" id="PF02696">
    <property type="entry name" value="SelO"/>
    <property type="match status" value="1"/>
</dbReference>
<evidence type="ECO:0000256" key="1">
    <source>
        <dbReference type="ARBA" id="ARBA00009747"/>
    </source>
</evidence>
<comment type="catalytic activity">
    <reaction evidence="8">
        <text>L-seryl-[protein] + ATP = 3-O-(5'-adenylyl)-L-seryl-[protein] + diphosphate</text>
        <dbReference type="Rhea" id="RHEA:58120"/>
        <dbReference type="Rhea" id="RHEA-COMP:9863"/>
        <dbReference type="Rhea" id="RHEA-COMP:15073"/>
        <dbReference type="ChEBI" id="CHEBI:29999"/>
        <dbReference type="ChEBI" id="CHEBI:30616"/>
        <dbReference type="ChEBI" id="CHEBI:33019"/>
        <dbReference type="ChEBI" id="CHEBI:142516"/>
        <dbReference type="EC" id="2.7.7.108"/>
    </reaction>
</comment>
<feature type="active site" description="Proton acceptor" evidence="8">
    <location>
        <position position="297"/>
    </location>
</feature>
<dbReference type="PANTHER" id="PTHR32057:SF14">
    <property type="entry name" value="PROTEIN ADENYLYLTRANSFERASE SELO, MITOCHONDRIAL"/>
    <property type="match status" value="1"/>
</dbReference>
<evidence type="ECO:0000256" key="7">
    <source>
        <dbReference type="ARBA" id="ARBA00022842"/>
    </source>
</evidence>
<feature type="binding site" evidence="8">
    <location>
        <position position="130"/>
    </location>
    <ligand>
        <name>ATP</name>
        <dbReference type="ChEBI" id="CHEBI:30616"/>
    </ligand>
</feature>
<evidence type="ECO:0000256" key="4">
    <source>
        <dbReference type="ARBA" id="ARBA00022723"/>
    </source>
</evidence>